<dbReference type="AlphaFoldDB" id="A0A016WD62"/>
<comment type="caution">
    <text evidence="2">The sequence shown here is derived from an EMBL/GenBank/DDBJ whole genome shotgun (WGS) entry which is preliminary data.</text>
</comment>
<protein>
    <submittedName>
        <fullName evidence="2">Uncharacterized protein</fullName>
    </submittedName>
</protein>
<proteinExistence type="predicted"/>
<evidence type="ECO:0000313" key="2">
    <source>
        <dbReference type="EMBL" id="EYC37237.1"/>
    </source>
</evidence>
<organism evidence="2 3">
    <name type="scientific">Ancylostoma ceylanicum</name>
    <dbReference type="NCBI Taxonomy" id="53326"/>
    <lineage>
        <taxon>Eukaryota</taxon>
        <taxon>Metazoa</taxon>
        <taxon>Ecdysozoa</taxon>
        <taxon>Nematoda</taxon>
        <taxon>Chromadorea</taxon>
        <taxon>Rhabditida</taxon>
        <taxon>Rhabditina</taxon>
        <taxon>Rhabditomorpha</taxon>
        <taxon>Strongyloidea</taxon>
        <taxon>Ancylostomatidae</taxon>
        <taxon>Ancylostomatinae</taxon>
        <taxon>Ancylostoma</taxon>
    </lineage>
</organism>
<feature type="region of interest" description="Disordered" evidence="1">
    <location>
        <begin position="1"/>
        <end position="95"/>
    </location>
</feature>
<dbReference type="Proteomes" id="UP000024635">
    <property type="component" value="Unassembled WGS sequence"/>
</dbReference>
<dbReference type="PANTHER" id="PTHR47331">
    <property type="entry name" value="PHD-TYPE DOMAIN-CONTAINING PROTEIN"/>
    <property type="match status" value="1"/>
</dbReference>
<dbReference type="OrthoDB" id="5864674at2759"/>
<dbReference type="Gene3D" id="3.10.10.10">
    <property type="entry name" value="HIV Type 1 Reverse Transcriptase, subunit A, domain 1"/>
    <property type="match status" value="1"/>
</dbReference>
<reference evidence="3" key="1">
    <citation type="journal article" date="2015" name="Nat. Genet.">
        <title>The genome and transcriptome of the zoonotic hookworm Ancylostoma ceylanicum identify infection-specific gene families.</title>
        <authorList>
            <person name="Schwarz E.M."/>
            <person name="Hu Y."/>
            <person name="Antoshechkin I."/>
            <person name="Miller M.M."/>
            <person name="Sternberg P.W."/>
            <person name="Aroian R.V."/>
        </authorList>
    </citation>
    <scope>NUCLEOTIDE SEQUENCE</scope>
    <source>
        <strain evidence="3">HY135</strain>
    </source>
</reference>
<dbReference type="SUPFAM" id="SSF56672">
    <property type="entry name" value="DNA/RNA polymerases"/>
    <property type="match status" value="1"/>
</dbReference>
<feature type="compositionally biased region" description="Basic and acidic residues" evidence="1">
    <location>
        <begin position="32"/>
        <end position="67"/>
    </location>
</feature>
<dbReference type="InterPro" id="IPR043128">
    <property type="entry name" value="Rev_trsase/Diguanyl_cyclase"/>
</dbReference>
<name>A0A016WD62_9BILA</name>
<accession>A0A016WD62</accession>
<evidence type="ECO:0000256" key="1">
    <source>
        <dbReference type="SAM" id="MobiDB-lite"/>
    </source>
</evidence>
<dbReference type="PANTHER" id="PTHR47331:SF1">
    <property type="entry name" value="GAG-LIKE PROTEIN"/>
    <property type="match status" value="1"/>
</dbReference>
<keyword evidence="3" id="KW-1185">Reference proteome</keyword>
<evidence type="ECO:0000313" key="3">
    <source>
        <dbReference type="Proteomes" id="UP000024635"/>
    </source>
</evidence>
<gene>
    <name evidence="2" type="primary">Acey_s0813.g2483</name>
    <name evidence="2" type="ORF">Y032_0813g2483</name>
</gene>
<sequence>MAQECRSPGCFKCGKKHHPSICESPQSSYQDTRIRESGTQKRQAEDTAPNKKPRDAQEAHKGKRQVEGSRQYPYQKRGAKVNEITNETSSEPDTEEYVGHIASKEKTKTVLLTGVAKIQGKKGSKNVRILFDTRSELSFIGSKLTQELQLPQIGEERLRINTFGSKKAEIETYPIVEADLFDGDERKYQVTLYASPKVTSRITRPRLEREDLRFIKEKGIRIAETGGLEAETPSILLGCDQLWSLVEGSKYILPSGMHLISTKFGFMLSGKIKRPQTNGPPNVMFTSEQELEQWDNYWKMDSSGIEEFHGPEREEKEQVNERVLRRFNDTIRKKKDGYYVRLPWKEQHEPLPDNKSIALARLHGIYNRYKDNPKVLDDYDKVFKDQLQKGILEEVSDQEDTDTIKHYLPHKPVFTPSKATTKMRIVFDASAHLAGKPSLNDVLYKGPLILPKLQGMMLRFRTGKIAIVSDVEKAFLQVRLHKADRDATRCIWLRDVNKPPEVNNLVTYRFTRVTFGLNASPFLLSATIRFHLESEQDTRLAKEIDTNLYVDNLFMSAETAEEGIQKYRNTKDKK</sequence>
<dbReference type="STRING" id="53326.A0A016WD62"/>
<dbReference type="Gene3D" id="3.30.70.270">
    <property type="match status" value="1"/>
</dbReference>
<dbReference type="EMBL" id="JARK01000413">
    <property type="protein sequence ID" value="EYC37237.1"/>
    <property type="molecule type" value="Genomic_DNA"/>
</dbReference>
<dbReference type="InterPro" id="IPR043502">
    <property type="entry name" value="DNA/RNA_pol_sf"/>
</dbReference>